<feature type="transmembrane region" description="Helical" evidence="1">
    <location>
        <begin position="212"/>
        <end position="237"/>
    </location>
</feature>
<dbReference type="GeneID" id="19299120"/>
<dbReference type="Pfam" id="PF11911">
    <property type="entry name" value="DUF3429"/>
    <property type="match status" value="1"/>
</dbReference>
<name>S7QDJ0_GLOTA</name>
<keyword evidence="3" id="KW-1185">Reference proteome</keyword>
<dbReference type="KEGG" id="gtr:GLOTRDRAFT_109938"/>
<dbReference type="STRING" id="670483.S7QDJ0"/>
<dbReference type="PANTHER" id="PTHR15887">
    <property type="entry name" value="TRANSMEMBRANE PROTEIN 69"/>
    <property type="match status" value="1"/>
</dbReference>
<dbReference type="Proteomes" id="UP000030669">
    <property type="component" value="Unassembled WGS sequence"/>
</dbReference>
<dbReference type="eggNOG" id="ENOG502RY8Z">
    <property type="taxonomic scope" value="Eukaryota"/>
</dbReference>
<keyword evidence="1" id="KW-1133">Transmembrane helix</keyword>
<dbReference type="AlphaFoldDB" id="S7QDJ0"/>
<evidence type="ECO:0000313" key="3">
    <source>
        <dbReference type="Proteomes" id="UP000030669"/>
    </source>
</evidence>
<evidence type="ECO:0000313" key="2">
    <source>
        <dbReference type="EMBL" id="EPQ57896.1"/>
    </source>
</evidence>
<feature type="transmembrane region" description="Helical" evidence="1">
    <location>
        <begin position="172"/>
        <end position="192"/>
    </location>
</feature>
<proteinExistence type="predicted"/>
<protein>
    <recommendedName>
        <fullName evidence="4">Mnn4-regulates the mannosylphosphorylation</fullName>
    </recommendedName>
</protein>
<dbReference type="PANTHER" id="PTHR15887:SF1">
    <property type="entry name" value="TRANSMEMBRANE PROTEIN 69"/>
    <property type="match status" value="1"/>
</dbReference>
<keyword evidence="1" id="KW-0472">Membrane</keyword>
<reference evidence="2 3" key="1">
    <citation type="journal article" date="2012" name="Science">
        <title>The Paleozoic origin of enzymatic lignin decomposition reconstructed from 31 fungal genomes.</title>
        <authorList>
            <person name="Floudas D."/>
            <person name="Binder M."/>
            <person name="Riley R."/>
            <person name="Barry K."/>
            <person name="Blanchette R.A."/>
            <person name="Henrissat B."/>
            <person name="Martinez A.T."/>
            <person name="Otillar R."/>
            <person name="Spatafora J.W."/>
            <person name="Yadav J.S."/>
            <person name="Aerts A."/>
            <person name="Benoit I."/>
            <person name="Boyd A."/>
            <person name="Carlson A."/>
            <person name="Copeland A."/>
            <person name="Coutinho P.M."/>
            <person name="de Vries R.P."/>
            <person name="Ferreira P."/>
            <person name="Findley K."/>
            <person name="Foster B."/>
            <person name="Gaskell J."/>
            <person name="Glotzer D."/>
            <person name="Gorecki P."/>
            <person name="Heitman J."/>
            <person name="Hesse C."/>
            <person name="Hori C."/>
            <person name="Igarashi K."/>
            <person name="Jurgens J.A."/>
            <person name="Kallen N."/>
            <person name="Kersten P."/>
            <person name="Kohler A."/>
            <person name="Kuees U."/>
            <person name="Kumar T.K.A."/>
            <person name="Kuo A."/>
            <person name="LaButti K."/>
            <person name="Larrondo L.F."/>
            <person name="Lindquist E."/>
            <person name="Ling A."/>
            <person name="Lombard V."/>
            <person name="Lucas S."/>
            <person name="Lundell T."/>
            <person name="Martin R."/>
            <person name="McLaughlin D.J."/>
            <person name="Morgenstern I."/>
            <person name="Morin E."/>
            <person name="Murat C."/>
            <person name="Nagy L.G."/>
            <person name="Nolan M."/>
            <person name="Ohm R.A."/>
            <person name="Patyshakuliyeva A."/>
            <person name="Rokas A."/>
            <person name="Ruiz-Duenas F.J."/>
            <person name="Sabat G."/>
            <person name="Salamov A."/>
            <person name="Samejima M."/>
            <person name="Schmutz J."/>
            <person name="Slot J.C."/>
            <person name="St John F."/>
            <person name="Stenlid J."/>
            <person name="Sun H."/>
            <person name="Sun S."/>
            <person name="Syed K."/>
            <person name="Tsang A."/>
            <person name="Wiebenga A."/>
            <person name="Young D."/>
            <person name="Pisabarro A."/>
            <person name="Eastwood D.C."/>
            <person name="Martin F."/>
            <person name="Cullen D."/>
            <person name="Grigoriev I.V."/>
            <person name="Hibbett D.S."/>
        </authorList>
    </citation>
    <scope>NUCLEOTIDE SEQUENCE [LARGE SCALE GENOMIC DNA]</scope>
    <source>
        <strain evidence="2 3">ATCC 11539</strain>
    </source>
</reference>
<accession>S7QDJ0</accession>
<dbReference type="RefSeq" id="XP_007863227.1">
    <property type="nucleotide sequence ID" value="XM_007865036.1"/>
</dbReference>
<sequence length="350" mass="36688">MNTLFGSVSRAAAMRRAPLALRRPTSIARPSAHSFIVKSLLPLSSAVHARGVASSVSGRPGSQSVQHAAQNVKEELGNSAADLAKSIAGGNLTVDNVAPTQQTFLGITNAVAHSVPQPYIVFGLLGGVPYIGTAATVVYLARQAGLAAAGVNVGMDPGVASTILDQALNIQVTYGAVMLSFLGALHWGMEFAGYGGSKGYSRLALGAAPVLWAWPTLTLLPTTALIVQWVGFTCLWWADLRATTAGWAPKWYSQYRFYLSILVGTCIIGTLAGTSYWGPVAGHGLLSHDLNMVRAERKRAQPERTGTVAGDVEAVAAPEDADVYVIVRKKKNGNDNAESEGEASGSEAEQ</sequence>
<organism evidence="2 3">
    <name type="scientific">Gloeophyllum trabeum (strain ATCC 11539 / FP-39264 / Madison 617)</name>
    <name type="common">Brown rot fungus</name>
    <dbReference type="NCBI Taxonomy" id="670483"/>
    <lineage>
        <taxon>Eukaryota</taxon>
        <taxon>Fungi</taxon>
        <taxon>Dikarya</taxon>
        <taxon>Basidiomycota</taxon>
        <taxon>Agaricomycotina</taxon>
        <taxon>Agaricomycetes</taxon>
        <taxon>Gloeophyllales</taxon>
        <taxon>Gloeophyllaceae</taxon>
        <taxon>Gloeophyllum</taxon>
    </lineage>
</organism>
<dbReference type="OMA" id="TYRFWLT"/>
<dbReference type="InterPro" id="IPR021836">
    <property type="entry name" value="DUF3429"/>
</dbReference>
<keyword evidence="1" id="KW-0812">Transmembrane</keyword>
<evidence type="ECO:0008006" key="4">
    <source>
        <dbReference type="Google" id="ProtNLM"/>
    </source>
</evidence>
<gene>
    <name evidence="2" type="ORF">GLOTRDRAFT_109938</name>
</gene>
<dbReference type="EMBL" id="KB469298">
    <property type="protein sequence ID" value="EPQ57896.1"/>
    <property type="molecule type" value="Genomic_DNA"/>
</dbReference>
<feature type="transmembrane region" description="Helical" evidence="1">
    <location>
        <begin position="257"/>
        <end position="277"/>
    </location>
</feature>
<dbReference type="OrthoDB" id="194289at2759"/>
<dbReference type="HOGENOM" id="CLU_045137_1_0_1"/>
<evidence type="ECO:0000256" key="1">
    <source>
        <dbReference type="SAM" id="Phobius"/>
    </source>
</evidence>